<evidence type="ECO:0000313" key="2">
    <source>
        <dbReference type="EMBL" id="KAL1277172.1"/>
    </source>
</evidence>
<protein>
    <recommendedName>
        <fullName evidence="4">Meiosis-specific nuclear structural protein 1</fullName>
    </recommendedName>
</protein>
<organism evidence="2 3">
    <name type="scientific">Cirrhinus molitorella</name>
    <name type="common">mud carp</name>
    <dbReference type="NCBI Taxonomy" id="172907"/>
    <lineage>
        <taxon>Eukaryota</taxon>
        <taxon>Metazoa</taxon>
        <taxon>Chordata</taxon>
        <taxon>Craniata</taxon>
        <taxon>Vertebrata</taxon>
        <taxon>Euteleostomi</taxon>
        <taxon>Actinopterygii</taxon>
        <taxon>Neopterygii</taxon>
        <taxon>Teleostei</taxon>
        <taxon>Ostariophysi</taxon>
        <taxon>Cypriniformes</taxon>
        <taxon>Cyprinidae</taxon>
        <taxon>Labeoninae</taxon>
        <taxon>Labeonini</taxon>
        <taxon>Cirrhinus</taxon>
    </lineage>
</organism>
<keyword evidence="3" id="KW-1185">Reference proteome</keyword>
<gene>
    <name evidence="2" type="ORF">QQF64_023845</name>
</gene>
<dbReference type="Proteomes" id="UP001558613">
    <property type="component" value="Unassembled WGS sequence"/>
</dbReference>
<evidence type="ECO:0000256" key="1">
    <source>
        <dbReference type="SAM" id="Coils"/>
    </source>
</evidence>
<keyword evidence="1" id="KW-0175">Coiled coil</keyword>
<comment type="caution">
    <text evidence="2">The sequence shown here is derived from an EMBL/GenBank/DDBJ whole genome shotgun (WGS) entry which is preliminary data.</text>
</comment>
<sequence>MIEEMKNSNEGRYFTNSMFEETEMSIRKKMEEILKEREKEIEIQKQIFKAKHEREMKSMIQRLEEEKQRADEEIMKMQSQIRKERRDKELAEKQMQYLQKEKKERAKMKRNHKDEMMRIKLKYEMDARRKAELNEFRDQKDQWIWNLKDRIEKEDDQHELLKELFEEDKKGTKKKNQKSNGCVMV</sequence>
<accession>A0ABR3NJH6</accession>
<evidence type="ECO:0008006" key="4">
    <source>
        <dbReference type="Google" id="ProtNLM"/>
    </source>
</evidence>
<name>A0ABR3NJH6_9TELE</name>
<reference evidence="2 3" key="1">
    <citation type="submission" date="2023-09" db="EMBL/GenBank/DDBJ databases">
        <authorList>
            <person name="Wang M."/>
        </authorList>
    </citation>
    <scope>NUCLEOTIDE SEQUENCE [LARGE SCALE GENOMIC DNA]</scope>
    <source>
        <strain evidence="2">GT-2023</strain>
        <tissue evidence="2">Liver</tissue>
    </source>
</reference>
<evidence type="ECO:0000313" key="3">
    <source>
        <dbReference type="Proteomes" id="UP001558613"/>
    </source>
</evidence>
<dbReference type="EMBL" id="JAYMGO010000003">
    <property type="protein sequence ID" value="KAL1277172.1"/>
    <property type="molecule type" value="Genomic_DNA"/>
</dbReference>
<feature type="coiled-coil region" evidence="1">
    <location>
        <begin position="27"/>
        <end position="118"/>
    </location>
</feature>
<proteinExistence type="predicted"/>